<gene>
    <name evidence="2" type="ORF">N7532_005996</name>
</gene>
<reference evidence="2" key="1">
    <citation type="submission" date="2022-11" db="EMBL/GenBank/DDBJ databases">
        <authorList>
            <person name="Petersen C."/>
        </authorList>
    </citation>
    <scope>NUCLEOTIDE SEQUENCE</scope>
    <source>
        <strain evidence="2">IBT 30761</strain>
    </source>
</reference>
<organism evidence="2 3">
    <name type="scientific">Penicillium argentinense</name>
    <dbReference type="NCBI Taxonomy" id="1131581"/>
    <lineage>
        <taxon>Eukaryota</taxon>
        <taxon>Fungi</taxon>
        <taxon>Dikarya</taxon>
        <taxon>Ascomycota</taxon>
        <taxon>Pezizomycotina</taxon>
        <taxon>Eurotiomycetes</taxon>
        <taxon>Eurotiomycetidae</taxon>
        <taxon>Eurotiales</taxon>
        <taxon>Aspergillaceae</taxon>
        <taxon>Penicillium</taxon>
    </lineage>
</organism>
<dbReference type="GeneID" id="81357469"/>
<reference evidence="2" key="2">
    <citation type="journal article" date="2023" name="IMA Fungus">
        <title>Comparative genomic study of the Penicillium genus elucidates a diverse pangenome and 15 lateral gene transfer events.</title>
        <authorList>
            <person name="Petersen C."/>
            <person name="Sorensen T."/>
            <person name="Nielsen M.R."/>
            <person name="Sondergaard T.E."/>
            <person name="Sorensen J.L."/>
            <person name="Fitzpatrick D.A."/>
            <person name="Frisvad J.C."/>
            <person name="Nielsen K.L."/>
        </authorList>
    </citation>
    <scope>NUCLEOTIDE SEQUENCE</scope>
    <source>
        <strain evidence="2">IBT 30761</strain>
    </source>
</reference>
<feature type="region of interest" description="Disordered" evidence="1">
    <location>
        <begin position="145"/>
        <end position="176"/>
    </location>
</feature>
<sequence length="176" mass="18926">MTNNGHGMSYFSVIVIGPADVVPEAQWVGAVDRAITVAVADYQNNNFASLHLPLLLLFTTPLASAPPPPSPALLSVVCVAHLLRRASFVSESLPGTPSSRTVTTIETQVPLSSLHFSYSPDLDRPRRSVRSAFFPLRSKGSTFRTTTSGLFADPHVPPRSTFLGPPKSPSGFQERV</sequence>
<accession>A0A9W9FF92</accession>
<name>A0A9W9FF92_9EURO</name>
<protein>
    <submittedName>
        <fullName evidence="2">Uncharacterized protein</fullName>
    </submittedName>
</protein>
<dbReference type="RefSeq" id="XP_056474649.1">
    <property type="nucleotide sequence ID" value="XM_056618490.1"/>
</dbReference>
<evidence type="ECO:0000313" key="2">
    <source>
        <dbReference type="EMBL" id="KAJ5098995.1"/>
    </source>
</evidence>
<dbReference type="Proteomes" id="UP001149074">
    <property type="component" value="Unassembled WGS sequence"/>
</dbReference>
<dbReference type="EMBL" id="JAPQKI010000005">
    <property type="protein sequence ID" value="KAJ5098995.1"/>
    <property type="molecule type" value="Genomic_DNA"/>
</dbReference>
<proteinExistence type="predicted"/>
<keyword evidence="3" id="KW-1185">Reference proteome</keyword>
<evidence type="ECO:0000313" key="3">
    <source>
        <dbReference type="Proteomes" id="UP001149074"/>
    </source>
</evidence>
<dbReference type="AlphaFoldDB" id="A0A9W9FF92"/>
<comment type="caution">
    <text evidence="2">The sequence shown here is derived from an EMBL/GenBank/DDBJ whole genome shotgun (WGS) entry which is preliminary data.</text>
</comment>
<evidence type="ECO:0000256" key="1">
    <source>
        <dbReference type="SAM" id="MobiDB-lite"/>
    </source>
</evidence>